<evidence type="ECO:0000259" key="3">
    <source>
        <dbReference type="Pfam" id="PF08338"/>
    </source>
</evidence>
<proteinExistence type="inferred from homology"/>
<dbReference type="SUPFAM" id="SSF51735">
    <property type="entry name" value="NAD(P)-binding Rossmann-fold domains"/>
    <property type="match status" value="1"/>
</dbReference>
<dbReference type="InterPro" id="IPR010099">
    <property type="entry name" value="SDR39U1"/>
</dbReference>
<comment type="similarity">
    <text evidence="1">Belongs to the NAD(P)-dependent epimerase/dehydratase family. SDR39U1 subfamily.</text>
</comment>
<reference evidence="4" key="2">
    <citation type="submission" date="2020-09" db="EMBL/GenBank/DDBJ databases">
        <authorList>
            <person name="Sun Q."/>
            <person name="Ohkuma M."/>
        </authorList>
    </citation>
    <scope>NUCLEOTIDE SEQUENCE</scope>
    <source>
        <strain evidence="4">JCM 13306</strain>
    </source>
</reference>
<dbReference type="PANTHER" id="PTHR11092">
    <property type="entry name" value="SUGAR NUCLEOTIDE EPIMERASE RELATED"/>
    <property type="match status" value="1"/>
</dbReference>
<dbReference type="Pfam" id="PF08338">
    <property type="entry name" value="DUF1731"/>
    <property type="match status" value="1"/>
</dbReference>
<feature type="domain" description="NAD-dependent epimerase/dehydratase" evidence="2">
    <location>
        <begin position="3"/>
        <end position="210"/>
    </location>
</feature>
<dbReference type="Pfam" id="PF01370">
    <property type="entry name" value="Epimerase"/>
    <property type="match status" value="1"/>
</dbReference>
<dbReference type="InterPro" id="IPR013549">
    <property type="entry name" value="DUF1731"/>
</dbReference>
<accession>A0A919F4U2</accession>
<dbReference type="Proteomes" id="UP000623958">
    <property type="component" value="Unassembled WGS sequence"/>
</dbReference>
<evidence type="ECO:0000313" key="4">
    <source>
        <dbReference type="EMBL" id="GHH47186.1"/>
    </source>
</evidence>
<organism evidence="4 5">
    <name type="scientific">Xanthomonas boreopolis</name>
    <dbReference type="NCBI Taxonomy" id="86183"/>
    <lineage>
        <taxon>Bacteria</taxon>
        <taxon>Pseudomonadati</taxon>
        <taxon>Pseudomonadota</taxon>
        <taxon>Gammaproteobacteria</taxon>
        <taxon>Lysobacterales</taxon>
        <taxon>Lysobacteraceae</taxon>
        <taxon>Xanthomonas</taxon>
    </lineage>
</organism>
<dbReference type="CDD" id="cd05242">
    <property type="entry name" value="SDR_a8"/>
    <property type="match status" value="1"/>
</dbReference>
<evidence type="ECO:0000256" key="1">
    <source>
        <dbReference type="ARBA" id="ARBA00009353"/>
    </source>
</evidence>
<keyword evidence="5" id="KW-1185">Reference proteome</keyword>
<dbReference type="InterPro" id="IPR036291">
    <property type="entry name" value="NAD(P)-bd_dom_sf"/>
</dbReference>
<dbReference type="InterPro" id="IPR001509">
    <property type="entry name" value="Epimerase_deHydtase"/>
</dbReference>
<dbReference type="Gene3D" id="3.40.50.720">
    <property type="entry name" value="NAD(P)-binding Rossmann-like Domain"/>
    <property type="match status" value="1"/>
</dbReference>
<reference evidence="4" key="1">
    <citation type="journal article" date="2014" name="Int. J. Syst. Evol. Microbiol.">
        <title>Complete genome sequence of Corynebacterium casei LMG S-19264T (=DSM 44701T), isolated from a smear-ripened cheese.</title>
        <authorList>
            <consortium name="US DOE Joint Genome Institute (JGI-PGF)"/>
            <person name="Walter F."/>
            <person name="Albersmeier A."/>
            <person name="Kalinowski J."/>
            <person name="Ruckert C."/>
        </authorList>
    </citation>
    <scope>NUCLEOTIDE SEQUENCE</scope>
    <source>
        <strain evidence="4">JCM 13306</strain>
    </source>
</reference>
<dbReference type="NCBIfam" id="TIGR01777">
    <property type="entry name" value="yfcH"/>
    <property type="match status" value="1"/>
</dbReference>
<evidence type="ECO:0000313" key="5">
    <source>
        <dbReference type="Proteomes" id="UP000623958"/>
    </source>
</evidence>
<protein>
    <submittedName>
        <fullName evidence="4">Epimerase</fullName>
    </submittedName>
</protein>
<sequence length="300" mass="31981">MHVLVTGGTGFIGRLLCARLHEAGHAVSVLTRDPARAQVPGARLVVALEQAEGVDAVVNLAGASLFDRRWTDAYKQVLRASRIDGTRRLVAWMARQPAPPRVLVSGSAIGWYGPRDDAPLDETVAPGEDFAAWLCRDWEAEAMRATALGVRTCLLRTGIVLDRGGGALEKMLPPFRFGLGGPMGDGRQWMSWIHREDLVRLVIWLIGQPGAQGAFNGTAPGPVVNGVFARTLGTVLRRPARLRVPGFALRLALGEMAGLLLSGQRVLPTRALDAGFAFLHPGLEGALRASLDAPAGTGGR</sequence>
<dbReference type="PANTHER" id="PTHR11092:SF0">
    <property type="entry name" value="EPIMERASE FAMILY PROTEIN SDR39U1"/>
    <property type="match status" value="1"/>
</dbReference>
<gene>
    <name evidence="4" type="primary">sulA</name>
    <name evidence="4" type="ORF">GCM10009090_03260</name>
</gene>
<dbReference type="RefSeq" id="WP_434028421.1">
    <property type="nucleotide sequence ID" value="NZ_BNBA01000002.1"/>
</dbReference>
<evidence type="ECO:0000259" key="2">
    <source>
        <dbReference type="Pfam" id="PF01370"/>
    </source>
</evidence>
<dbReference type="EMBL" id="BNBA01000002">
    <property type="protein sequence ID" value="GHH47186.1"/>
    <property type="molecule type" value="Genomic_DNA"/>
</dbReference>
<name>A0A919F4U2_9XANT</name>
<dbReference type="AlphaFoldDB" id="A0A919F4U2"/>
<comment type="caution">
    <text evidence="4">The sequence shown here is derived from an EMBL/GenBank/DDBJ whole genome shotgun (WGS) entry which is preliminary data.</text>
</comment>
<feature type="domain" description="DUF1731" evidence="3">
    <location>
        <begin position="244"/>
        <end position="289"/>
    </location>
</feature>